<proteinExistence type="predicted"/>
<name>A0ABQ9XRR0_9EUKA</name>
<comment type="caution">
    <text evidence="3">The sequence shown here is derived from an EMBL/GenBank/DDBJ whole genome shotgun (WGS) entry which is preliminary data.</text>
</comment>
<dbReference type="InterPro" id="IPR015943">
    <property type="entry name" value="WD40/YVTN_repeat-like_dom_sf"/>
</dbReference>
<keyword evidence="3" id="KW-0238">DNA-binding</keyword>
<evidence type="ECO:0000256" key="1">
    <source>
        <dbReference type="SAM" id="MobiDB-lite"/>
    </source>
</evidence>
<feature type="compositionally biased region" description="Acidic residues" evidence="1">
    <location>
        <begin position="379"/>
        <end position="397"/>
    </location>
</feature>
<dbReference type="PANTHER" id="PTHR19932">
    <property type="entry name" value="WD REPEAT AND HMG-BOX DNA BINDING PROTEIN"/>
    <property type="match status" value="1"/>
</dbReference>
<accession>A0ABQ9XRR0</accession>
<keyword evidence="4" id="KW-1185">Reference proteome</keyword>
<dbReference type="SMART" id="SM00320">
    <property type="entry name" value="WD40"/>
    <property type="match status" value="5"/>
</dbReference>
<dbReference type="Gene3D" id="2.130.10.10">
    <property type="entry name" value="YVTN repeat-like/Quinoprotein amine dehydrogenase"/>
    <property type="match status" value="2"/>
</dbReference>
<evidence type="ECO:0000313" key="3">
    <source>
        <dbReference type="EMBL" id="KAK2953487.1"/>
    </source>
</evidence>
<feature type="compositionally biased region" description="Basic and acidic residues" evidence="1">
    <location>
        <begin position="1116"/>
        <end position="1135"/>
    </location>
</feature>
<gene>
    <name evidence="3" type="ORF">BLNAU_11622</name>
</gene>
<dbReference type="PANTHER" id="PTHR19932:SF10">
    <property type="entry name" value="WD REPEAT AND HMG-BOX DNA-BINDING PROTEIN 1"/>
    <property type="match status" value="1"/>
</dbReference>
<dbReference type="InterPro" id="IPR036322">
    <property type="entry name" value="WD40_repeat_dom_sf"/>
</dbReference>
<organism evidence="3 4">
    <name type="scientific">Blattamonas nauphoetae</name>
    <dbReference type="NCBI Taxonomy" id="2049346"/>
    <lineage>
        <taxon>Eukaryota</taxon>
        <taxon>Metamonada</taxon>
        <taxon>Preaxostyla</taxon>
        <taxon>Oxymonadida</taxon>
        <taxon>Blattamonas</taxon>
    </lineage>
</organism>
<reference evidence="3 4" key="1">
    <citation type="journal article" date="2022" name="bioRxiv">
        <title>Genomics of Preaxostyla Flagellates Illuminates Evolutionary Transitions and the Path Towards Mitochondrial Loss.</title>
        <authorList>
            <person name="Novak L.V.F."/>
            <person name="Treitli S.C."/>
            <person name="Pyrih J."/>
            <person name="Halakuc P."/>
            <person name="Pipaliya S.V."/>
            <person name="Vacek V."/>
            <person name="Brzon O."/>
            <person name="Soukal P."/>
            <person name="Eme L."/>
            <person name="Dacks J.B."/>
            <person name="Karnkowska A."/>
            <person name="Elias M."/>
            <person name="Hampl V."/>
        </authorList>
    </citation>
    <scope>NUCLEOTIDE SEQUENCE [LARGE SCALE GENOMIC DNA]</scope>
    <source>
        <strain evidence="3">NAU3</strain>
        <tissue evidence="3">Gut</tissue>
    </source>
</reference>
<evidence type="ECO:0000259" key="2">
    <source>
        <dbReference type="Pfam" id="PF12341"/>
    </source>
</evidence>
<dbReference type="GO" id="GO:0003677">
    <property type="term" value="F:DNA binding"/>
    <property type="evidence" value="ECO:0007669"/>
    <property type="project" value="UniProtKB-KW"/>
</dbReference>
<dbReference type="Proteomes" id="UP001281761">
    <property type="component" value="Unassembled WGS sequence"/>
</dbReference>
<feature type="region of interest" description="Disordered" evidence="1">
    <location>
        <begin position="1082"/>
        <end position="1184"/>
    </location>
</feature>
<dbReference type="Pfam" id="PF12341">
    <property type="entry name" value="Mcl1_mid"/>
    <property type="match status" value="1"/>
</dbReference>
<dbReference type="EMBL" id="JARBJD010000091">
    <property type="protein sequence ID" value="KAK2953487.1"/>
    <property type="molecule type" value="Genomic_DNA"/>
</dbReference>
<protein>
    <submittedName>
        <fullName evidence="3">WD repeat and HMG-box DNA-binding protein 1</fullName>
    </submittedName>
</protein>
<feature type="region of interest" description="Disordered" evidence="1">
    <location>
        <begin position="379"/>
        <end position="463"/>
    </location>
</feature>
<dbReference type="InterPro" id="IPR022100">
    <property type="entry name" value="WDHD1/CFT4_beta-prop_2nd"/>
</dbReference>
<dbReference type="SUPFAM" id="SSF50978">
    <property type="entry name" value="WD40 repeat-like"/>
    <property type="match status" value="1"/>
</dbReference>
<dbReference type="InterPro" id="IPR001680">
    <property type="entry name" value="WD40_rpt"/>
</dbReference>
<feature type="domain" description="WDHD1/CFT4 second beta-propeller" evidence="2">
    <location>
        <begin position="479"/>
        <end position="733"/>
    </location>
</feature>
<feature type="compositionally biased region" description="Polar residues" evidence="1">
    <location>
        <begin position="1137"/>
        <end position="1153"/>
    </location>
</feature>
<feature type="compositionally biased region" description="Basic and acidic residues" evidence="1">
    <location>
        <begin position="1082"/>
        <end position="1106"/>
    </location>
</feature>
<sequence>MWSRSSSEFKPDTTIIPSHNLCPCDLAYTKDSQSNGFSLVSVGDDGKIFQYKSDNLEERIEATSIMEGLTSIVSSSIGNNFAVGAMNQSVLLFSLSTIHNPTKVQCEGFSAKHLSFSTSGSLLAMCCSDSVLRVLNTNTHLITTYKETPGTLLSTSYDPKGDYITTFTDENKCYVWNVSSQEIEHTIDVSSDVAVSSRRPTVKQRFSADGTLLAIPTPTTVKFFDRRTWKESIELDEDLVMNNPSVVTWLPSDVHVAVARDHAVTLWDIRNPKQLVENTNALKLYDLGSVLNMVYIPETNGLGLSGDRGNIALVSNLGAKKEFSTKIKRGQRNAETERVSDTVTVFGEMSPRSKLRQYEDEEGPRSSDLAFLVGLIDSEGDDESLSDGNGNDEDEEEKWVNEEPKKTKRGKKTEDESKPKKKKRRNPLDDSESDDNLLDNLATLGGDSVDEEDDLQPSDIRAPQPTSTIVQASHPLQDPFQPGSTEPTKIHKKFFLSATPIGYVTSEKSEIDSSVEIIFTDSSIQTKRILDHYNFSIAAMGAAGTIFYASLVITEAHSRTQRRSGVLHFKSFQQWSGGADWTIDCPDEVISLACGVNYVASLGSNGTIRMFSPSGLQRMIDSCPGVPVCLGSGEDRFAVCYNAGPSMFANEQVTPTLGYKVCSPNDARVSSSGLLPITPGTTLTWFGFSTTGRLCSCDSKGIVRMLIESMGHVWTQVVALPMKSWPFGVNVDSVMTFESHSIVGFPLPVSSGVRQAMNAVKFLPPMLDPQSVLTKQEGEVMVSEIKLATQSSLRNETLESRLGSNQIDGRVWRVDPLFSGVHNGNGPPTSSGYVRAIAPSLKMLRNTEAEIDVNLVKIVGQALSQNKGPRAFEAATGIFNEQTLLTARSLSYKAKNNPVMEKVESMITVRFPTKTDASEAVKTLRNHPENQPGLGGYAFSPRPRPINAAISTTNVDFTLGANDTSNQVMIEEMEKLKALIKEQAEDVIKQKKMTDSLKADIAALRAQQASHIGKTKSFQQPTLMGMKKPAAVVDDGVVPEIINPFKQTPVEPKKKAEGTRGRKKKVVEEPVEIVQTVDVKEVVEREENEGGEKGEEWMEKDDEWKVDTQMTNGDGESWKDNTDGEEKKEDEKEPETQLGSSEINGQEQTQFETSEAAPDLESTSALSMFAAPKKDRRSMFSMKK</sequence>
<evidence type="ECO:0000313" key="4">
    <source>
        <dbReference type="Proteomes" id="UP001281761"/>
    </source>
</evidence>